<evidence type="ECO:0000256" key="3">
    <source>
        <dbReference type="ARBA" id="ARBA00004910"/>
    </source>
</evidence>
<dbReference type="PANTHER" id="PTHR38011:SF7">
    <property type="entry name" value="2,5-DIAMINO-6-RIBOSYLAMINO-4(3H)-PYRIMIDINONE 5'-PHOSPHATE REDUCTASE"/>
    <property type="match status" value="1"/>
</dbReference>
<comment type="catalytic activity">
    <reaction evidence="15">
        <text>5-amino-6-(5-phospho-D-ribitylamino)uracil + NADP(+) = 5-amino-6-(5-phospho-D-ribosylamino)uracil + NADPH + H(+)</text>
        <dbReference type="Rhea" id="RHEA:17845"/>
        <dbReference type="ChEBI" id="CHEBI:15378"/>
        <dbReference type="ChEBI" id="CHEBI:57783"/>
        <dbReference type="ChEBI" id="CHEBI:58349"/>
        <dbReference type="ChEBI" id="CHEBI:58421"/>
        <dbReference type="ChEBI" id="CHEBI:58453"/>
        <dbReference type="EC" id="1.1.1.193"/>
    </reaction>
</comment>
<dbReference type="AlphaFoldDB" id="A0A6N9H772"/>
<keyword evidence="11" id="KW-0862">Zinc</keyword>
<dbReference type="SUPFAM" id="SSF53927">
    <property type="entry name" value="Cytidine deaminase-like"/>
    <property type="match status" value="1"/>
</dbReference>
<dbReference type="Pfam" id="PF01872">
    <property type="entry name" value="RibD_C"/>
    <property type="match status" value="1"/>
</dbReference>
<evidence type="ECO:0000256" key="10">
    <source>
        <dbReference type="ARBA" id="ARBA00022723"/>
    </source>
</evidence>
<dbReference type="InterPro" id="IPR050765">
    <property type="entry name" value="Riboflavin_Biosynth_HTPR"/>
</dbReference>
<keyword evidence="20" id="KW-1185">Reference proteome</keyword>
<evidence type="ECO:0000256" key="9">
    <source>
        <dbReference type="ARBA" id="ARBA00022619"/>
    </source>
</evidence>
<evidence type="ECO:0000256" key="14">
    <source>
        <dbReference type="ARBA" id="ARBA00023268"/>
    </source>
</evidence>
<dbReference type="GO" id="GO:0008835">
    <property type="term" value="F:diaminohydroxyphosphoribosylaminopyrimidine deaminase activity"/>
    <property type="evidence" value="ECO:0007669"/>
    <property type="project" value="UniProtKB-EC"/>
</dbReference>
<keyword evidence="19" id="KW-0378">Hydrolase</keyword>
<dbReference type="InterPro" id="IPR004794">
    <property type="entry name" value="Eubact_RibD"/>
</dbReference>
<dbReference type="InterPro" id="IPR002125">
    <property type="entry name" value="CMP_dCMP_dom"/>
</dbReference>
<dbReference type="InterPro" id="IPR016193">
    <property type="entry name" value="Cytidine_deaminase-like"/>
</dbReference>
<dbReference type="GO" id="GO:0008270">
    <property type="term" value="F:zinc ion binding"/>
    <property type="evidence" value="ECO:0007669"/>
    <property type="project" value="InterPro"/>
</dbReference>
<dbReference type="UniPathway" id="UPA00275">
    <property type="reaction ID" value="UER00401"/>
</dbReference>
<evidence type="ECO:0000256" key="8">
    <source>
        <dbReference type="ARBA" id="ARBA00019930"/>
    </source>
</evidence>
<comment type="similarity">
    <text evidence="4">In the N-terminal section; belongs to the cytidine and deoxycytidylate deaminase family.</text>
</comment>
<evidence type="ECO:0000256" key="4">
    <source>
        <dbReference type="ARBA" id="ARBA00005259"/>
    </source>
</evidence>
<dbReference type="Proteomes" id="UP000469215">
    <property type="component" value="Unassembled WGS sequence"/>
</dbReference>
<keyword evidence="12" id="KW-0521">NADP</keyword>
<comment type="function">
    <text evidence="1">Converts 2,5-diamino-6-(ribosylamino)-4(3h)-pyrimidinone 5'-phosphate into 5-amino-6-(ribosylamino)-2,4(1h,3h)-pyrimidinedione 5'-phosphate.</text>
</comment>
<proteinExistence type="inferred from homology"/>
<evidence type="ECO:0000256" key="7">
    <source>
        <dbReference type="ARBA" id="ARBA00013173"/>
    </source>
</evidence>
<keyword evidence="9" id="KW-0686">Riboflavin biosynthesis</keyword>
<dbReference type="SUPFAM" id="SSF53597">
    <property type="entry name" value="Dihydrofolate reductase-like"/>
    <property type="match status" value="1"/>
</dbReference>
<evidence type="ECO:0000313" key="19">
    <source>
        <dbReference type="EMBL" id="MYM19392.1"/>
    </source>
</evidence>
<evidence type="ECO:0000256" key="17">
    <source>
        <dbReference type="SAM" id="MobiDB-lite"/>
    </source>
</evidence>
<dbReference type="PANTHER" id="PTHR38011">
    <property type="entry name" value="DIHYDROFOLATE REDUCTASE FAMILY PROTEIN (AFU_ORTHOLOGUE AFUA_8G06820)"/>
    <property type="match status" value="1"/>
</dbReference>
<comment type="similarity">
    <text evidence="5">In the C-terminal section; belongs to the HTP reductase family.</text>
</comment>
<gene>
    <name evidence="19" type="primary">ribD</name>
    <name evidence="19" type="ORF">GSY69_05260</name>
</gene>
<sequence>MALDRAASCCAAPLAAAAAHFSRAERAAMDRALGAAARGVRGANPLVGAAVLAPDGRVAVGRHAGAGTAHAEVVALAAARARGFDLSAATLLVTLEPCAHTGRTGPCAQAILDAGIRRVVCAAPDPTALAGGGAQRLRAAGAEVRTGLRAQEARALNARWFAARAAGRPFVTAKIAQSLDGRVAAADGTSRWITGPESRAAGHAIRARADAIAVGTGTALADNPRLSARTPDGAPAAHQPVPVLIGHRAPAPDSHLADSARLLRYPSRDLAAVLADLDSRGIGHLLVEGGPRLISAFLRAGLVDELAVFTAPVLLGAGTPALADLGIATLSGAQRWTPDPTGERLGAPERLGADTLVRLQPSPPDPPRHNHSTAPHHGED</sequence>
<dbReference type="RefSeq" id="WP_160952824.1">
    <property type="nucleotide sequence ID" value="NZ_WWEQ01000015.1"/>
</dbReference>
<dbReference type="Gene3D" id="3.40.430.10">
    <property type="entry name" value="Dihydrofolate Reductase, subunit A"/>
    <property type="match status" value="1"/>
</dbReference>
<comment type="catalytic activity">
    <reaction evidence="16">
        <text>2,5-diamino-6-hydroxy-4-(5-phosphoribosylamino)-pyrimidine + H2O + H(+) = 5-amino-6-(5-phospho-D-ribosylamino)uracil + NH4(+)</text>
        <dbReference type="Rhea" id="RHEA:21868"/>
        <dbReference type="ChEBI" id="CHEBI:15377"/>
        <dbReference type="ChEBI" id="CHEBI:15378"/>
        <dbReference type="ChEBI" id="CHEBI:28938"/>
        <dbReference type="ChEBI" id="CHEBI:58453"/>
        <dbReference type="ChEBI" id="CHEBI:58614"/>
        <dbReference type="EC" id="3.5.4.26"/>
    </reaction>
</comment>
<dbReference type="PROSITE" id="PS00903">
    <property type="entry name" value="CYT_DCMP_DEAMINASES_1"/>
    <property type="match status" value="1"/>
</dbReference>
<evidence type="ECO:0000256" key="12">
    <source>
        <dbReference type="ARBA" id="ARBA00022857"/>
    </source>
</evidence>
<dbReference type="EC" id="3.5.4.26" evidence="6"/>
<feature type="region of interest" description="Disordered" evidence="17">
    <location>
        <begin position="333"/>
        <end position="380"/>
    </location>
</feature>
<evidence type="ECO:0000259" key="18">
    <source>
        <dbReference type="PROSITE" id="PS51747"/>
    </source>
</evidence>
<comment type="pathway">
    <text evidence="3">Cofactor biosynthesis; riboflavin biosynthesis; 5-amino-6-(D-ribitylamino)uracil from GTP: step 3/4.</text>
</comment>
<dbReference type="PROSITE" id="PS51747">
    <property type="entry name" value="CYT_DCMP_DEAMINASES_2"/>
    <property type="match status" value="1"/>
</dbReference>
<evidence type="ECO:0000256" key="2">
    <source>
        <dbReference type="ARBA" id="ARBA00004882"/>
    </source>
</evidence>
<dbReference type="InterPro" id="IPR016192">
    <property type="entry name" value="APOBEC/CMP_deaminase_Zn-bd"/>
</dbReference>
<dbReference type="Pfam" id="PF00383">
    <property type="entry name" value="dCMP_cyt_deam_1"/>
    <property type="match status" value="1"/>
</dbReference>
<dbReference type="EMBL" id="WWEQ01000015">
    <property type="protein sequence ID" value="MYM19392.1"/>
    <property type="molecule type" value="Genomic_DNA"/>
</dbReference>
<dbReference type="Gene3D" id="3.40.140.10">
    <property type="entry name" value="Cytidine Deaminase, domain 2"/>
    <property type="match status" value="1"/>
</dbReference>
<evidence type="ECO:0000313" key="20">
    <source>
        <dbReference type="Proteomes" id="UP000469215"/>
    </source>
</evidence>
<dbReference type="EC" id="1.1.1.193" evidence="7"/>
<dbReference type="InterPro" id="IPR002734">
    <property type="entry name" value="RibDG_C"/>
</dbReference>
<name>A0A6N9H772_9MICO</name>
<dbReference type="GO" id="GO:0009231">
    <property type="term" value="P:riboflavin biosynthetic process"/>
    <property type="evidence" value="ECO:0007669"/>
    <property type="project" value="UniProtKB-UniPathway"/>
</dbReference>
<keyword evidence="13 19" id="KW-0560">Oxidoreductase</keyword>
<protein>
    <recommendedName>
        <fullName evidence="8">Riboflavin biosynthesis protein RibD</fullName>
        <ecNumber evidence="7">1.1.1.193</ecNumber>
        <ecNumber evidence="6">3.5.4.26</ecNumber>
    </recommendedName>
</protein>
<evidence type="ECO:0000256" key="5">
    <source>
        <dbReference type="ARBA" id="ARBA00007417"/>
    </source>
</evidence>
<organism evidence="19 20">
    <name type="scientific">Brevibacterium rongguiense</name>
    <dbReference type="NCBI Taxonomy" id="2695267"/>
    <lineage>
        <taxon>Bacteria</taxon>
        <taxon>Bacillati</taxon>
        <taxon>Actinomycetota</taxon>
        <taxon>Actinomycetes</taxon>
        <taxon>Micrococcales</taxon>
        <taxon>Brevibacteriaceae</taxon>
        <taxon>Brevibacterium</taxon>
    </lineage>
</organism>
<dbReference type="InterPro" id="IPR024072">
    <property type="entry name" value="DHFR-like_dom_sf"/>
</dbReference>
<accession>A0A6N9H772</accession>
<evidence type="ECO:0000256" key="16">
    <source>
        <dbReference type="ARBA" id="ARBA00049886"/>
    </source>
</evidence>
<evidence type="ECO:0000256" key="15">
    <source>
        <dbReference type="ARBA" id="ARBA00049861"/>
    </source>
</evidence>
<evidence type="ECO:0000256" key="13">
    <source>
        <dbReference type="ARBA" id="ARBA00023002"/>
    </source>
</evidence>
<keyword evidence="10" id="KW-0479">Metal-binding</keyword>
<evidence type="ECO:0000256" key="6">
    <source>
        <dbReference type="ARBA" id="ARBA00012766"/>
    </source>
</evidence>
<reference evidence="19 20" key="1">
    <citation type="submission" date="2020-01" db="EMBL/GenBank/DDBJ databases">
        <authorList>
            <person name="Deng T."/>
        </authorList>
    </citation>
    <scope>NUCLEOTIDE SEQUENCE [LARGE SCALE GENOMIC DNA]</scope>
    <source>
        <strain evidence="19 20">5221</strain>
    </source>
</reference>
<feature type="domain" description="CMP/dCMP-type deaminase" evidence="18">
    <location>
        <begin position="23"/>
        <end position="145"/>
    </location>
</feature>
<dbReference type="GO" id="GO:0008703">
    <property type="term" value="F:5-amino-6-(5-phosphoribosylamino)uracil reductase activity"/>
    <property type="evidence" value="ECO:0007669"/>
    <property type="project" value="UniProtKB-EC"/>
</dbReference>
<comment type="caution">
    <text evidence="19">The sequence shown here is derived from an EMBL/GenBank/DDBJ whole genome shotgun (WGS) entry which is preliminary data.</text>
</comment>
<comment type="pathway">
    <text evidence="2">Cofactor biosynthesis; riboflavin biosynthesis; 5-amino-6-(D-ribitylamino)uracil from GTP: step 2/4.</text>
</comment>
<keyword evidence="14" id="KW-0511">Multifunctional enzyme</keyword>
<evidence type="ECO:0000256" key="1">
    <source>
        <dbReference type="ARBA" id="ARBA00002151"/>
    </source>
</evidence>
<evidence type="ECO:0000256" key="11">
    <source>
        <dbReference type="ARBA" id="ARBA00022833"/>
    </source>
</evidence>
<dbReference type="NCBIfam" id="TIGR00326">
    <property type="entry name" value="eubact_ribD"/>
    <property type="match status" value="1"/>
</dbReference>